<dbReference type="PRINTS" id="PR00252">
    <property type="entry name" value="NRIONCHANNEL"/>
</dbReference>
<keyword evidence="4" id="KW-1003">Cell membrane</keyword>
<comment type="caution">
    <text evidence="14">The sequence shown here is derived from an EMBL/GenBank/DDBJ whole genome shotgun (WGS) entry which is preliminary data.</text>
</comment>
<evidence type="ECO:0000256" key="10">
    <source>
        <dbReference type="ARBA" id="ARBA00023303"/>
    </source>
</evidence>
<dbReference type="SUPFAM" id="SSF90112">
    <property type="entry name" value="Neurotransmitter-gated ion-channel transmembrane pore"/>
    <property type="match status" value="1"/>
</dbReference>
<protein>
    <submittedName>
        <fullName evidence="14">Glycine receptor subunit alphaZ1</fullName>
    </submittedName>
</protein>
<evidence type="ECO:0000259" key="12">
    <source>
        <dbReference type="Pfam" id="PF02931"/>
    </source>
</evidence>
<dbReference type="PROSITE" id="PS00236">
    <property type="entry name" value="NEUROTR_ION_CHANNEL"/>
    <property type="match status" value="1"/>
</dbReference>
<dbReference type="InterPro" id="IPR036719">
    <property type="entry name" value="Neuro-gated_channel_TM_sf"/>
</dbReference>
<comment type="similarity">
    <text evidence="11">Belongs to the ligand-gated ion channel (TC 1.A.9) family.</text>
</comment>
<dbReference type="PRINTS" id="PR00253">
    <property type="entry name" value="GABAARECEPTR"/>
</dbReference>
<accession>A0A6A4VAC4</accession>
<keyword evidence="15" id="KW-1185">Reference proteome</keyword>
<sequence length="384" mass="43359">MTYAADIFFAQSWMEHRLRFPSNMSSDYRLLPVSWLNNIWQPDSYFKNAKQVTFQEMTIPNHYIWLHHDKTILYMVKLTLVLSCAMNFKRYPHDTQKCAMKIESISYTTDDLIFVWDPKVPLVVDHIELPQLDLVKNTTGDCTQQYATGNFTCVQVVFTFKRRLGYYLFHTYIPTCLIVIMSWISFWVRPEAVPARVTLGVTSLLTLTTQHSNSQKALPPVSYIKYALVNIILGDIVDSEEALAKHAGGVRSSVFAHTSKLLYKNETRAGPVQISSSCPRHGHLVEDSSENGSVRHRCGATGTKCPAAVAGAGAAAGGSSGTSPAGVTVTKSCQQKARYMERRERALFVDKVSRVVFPTSFLLLNAIYWLVYTIEWEDVIEEYA</sequence>
<dbReference type="Pfam" id="PF02931">
    <property type="entry name" value="Neur_chan_LBD"/>
    <property type="match status" value="1"/>
</dbReference>
<evidence type="ECO:0000259" key="13">
    <source>
        <dbReference type="Pfam" id="PF02932"/>
    </source>
</evidence>
<keyword evidence="3 11" id="KW-0813">Transport</keyword>
<evidence type="ECO:0000256" key="7">
    <source>
        <dbReference type="ARBA" id="ARBA00022989"/>
    </source>
</evidence>
<organism evidence="14 15">
    <name type="scientific">Amphibalanus amphitrite</name>
    <name type="common">Striped barnacle</name>
    <name type="synonym">Balanus amphitrite</name>
    <dbReference type="NCBI Taxonomy" id="1232801"/>
    <lineage>
        <taxon>Eukaryota</taxon>
        <taxon>Metazoa</taxon>
        <taxon>Ecdysozoa</taxon>
        <taxon>Arthropoda</taxon>
        <taxon>Crustacea</taxon>
        <taxon>Multicrustacea</taxon>
        <taxon>Cirripedia</taxon>
        <taxon>Thoracica</taxon>
        <taxon>Thoracicalcarea</taxon>
        <taxon>Balanomorpha</taxon>
        <taxon>Balanoidea</taxon>
        <taxon>Balanidae</taxon>
        <taxon>Amphibalaninae</taxon>
        <taxon>Amphibalanus</taxon>
    </lineage>
</organism>
<evidence type="ECO:0000256" key="4">
    <source>
        <dbReference type="ARBA" id="ARBA00022475"/>
    </source>
</evidence>
<dbReference type="InterPro" id="IPR018000">
    <property type="entry name" value="Neurotransmitter_ion_chnl_CS"/>
</dbReference>
<dbReference type="GO" id="GO:0005254">
    <property type="term" value="F:chloride channel activity"/>
    <property type="evidence" value="ECO:0007669"/>
    <property type="project" value="UniProtKB-ARBA"/>
</dbReference>
<keyword evidence="6" id="KW-0732">Signal</keyword>
<evidence type="ECO:0000256" key="1">
    <source>
        <dbReference type="ARBA" id="ARBA00004141"/>
    </source>
</evidence>
<dbReference type="InterPro" id="IPR036734">
    <property type="entry name" value="Neur_chan_lig-bd_sf"/>
</dbReference>
<dbReference type="GO" id="GO:0005230">
    <property type="term" value="F:extracellular ligand-gated monoatomic ion channel activity"/>
    <property type="evidence" value="ECO:0007669"/>
    <property type="project" value="InterPro"/>
</dbReference>
<gene>
    <name evidence="14" type="primary">glra1_5</name>
    <name evidence="14" type="ORF">FJT64_001115</name>
</gene>
<name>A0A6A4VAC4_AMPAM</name>
<evidence type="ECO:0000256" key="3">
    <source>
        <dbReference type="ARBA" id="ARBA00022448"/>
    </source>
</evidence>
<dbReference type="CDD" id="cd19049">
    <property type="entry name" value="LGIC_TM_anion"/>
    <property type="match status" value="1"/>
</dbReference>
<keyword evidence="8 11" id="KW-0406">Ion transport</keyword>
<dbReference type="GO" id="GO:0004888">
    <property type="term" value="F:transmembrane signaling receptor activity"/>
    <property type="evidence" value="ECO:0007669"/>
    <property type="project" value="InterPro"/>
</dbReference>
<dbReference type="Gene3D" id="1.20.58.390">
    <property type="entry name" value="Neurotransmitter-gated ion-channel transmembrane domain"/>
    <property type="match status" value="2"/>
</dbReference>
<feature type="transmembrane region" description="Helical" evidence="11">
    <location>
        <begin position="164"/>
        <end position="188"/>
    </location>
</feature>
<feature type="domain" description="Neurotransmitter-gated ion-channel ligand-binding" evidence="12">
    <location>
        <begin position="2"/>
        <end position="163"/>
    </location>
</feature>
<feature type="transmembrane region" description="Helical" evidence="11">
    <location>
        <begin position="352"/>
        <end position="371"/>
    </location>
</feature>
<reference evidence="14 15" key="1">
    <citation type="submission" date="2019-07" db="EMBL/GenBank/DDBJ databases">
        <title>Draft genome assembly of a fouling barnacle, Amphibalanus amphitrite (Darwin, 1854): The first reference genome for Thecostraca.</title>
        <authorList>
            <person name="Kim W."/>
        </authorList>
    </citation>
    <scope>NUCLEOTIDE SEQUENCE [LARGE SCALE GENOMIC DNA]</scope>
    <source>
        <strain evidence="14">SNU_AA5</strain>
        <tissue evidence="14">Soma without cirri and trophi</tissue>
    </source>
</reference>
<evidence type="ECO:0000256" key="2">
    <source>
        <dbReference type="ARBA" id="ARBA00004236"/>
    </source>
</evidence>
<evidence type="ECO:0000256" key="5">
    <source>
        <dbReference type="ARBA" id="ARBA00022692"/>
    </source>
</evidence>
<dbReference type="GO" id="GO:0099095">
    <property type="term" value="F:ligand-gated monoatomic anion channel activity"/>
    <property type="evidence" value="ECO:0007669"/>
    <property type="project" value="UniProtKB-ARBA"/>
</dbReference>
<evidence type="ECO:0000313" key="14">
    <source>
        <dbReference type="EMBL" id="KAF0291516.1"/>
    </source>
</evidence>
<comment type="subcellular location">
    <subcellularLocation>
        <location evidence="2">Cell membrane</location>
    </subcellularLocation>
    <subcellularLocation>
        <location evidence="1">Membrane</location>
        <topology evidence="1">Multi-pass membrane protein</topology>
    </subcellularLocation>
</comment>
<evidence type="ECO:0000256" key="6">
    <source>
        <dbReference type="ARBA" id="ARBA00022729"/>
    </source>
</evidence>
<evidence type="ECO:0000256" key="11">
    <source>
        <dbReference type="RuleBase" id="RU000687"/>
    </source>
</evidence>
<dbReference type="InterPro" id="IPR006202">
    <property type="entry name" value="Neur_chan_lig-bd"/>
</dbReference>
<comment type="caution">
    <text evidence="11">Lacks conserved residue(s) required for the propagation of feature annotation.</text>
</comment>
<keyword evidence="7 11" id="KW-1133">Transmembrane helix</keyword>
<keyword evidence="10 11" id="KW-0407">Ion channel</keyword>
<dbReference type="Proteomes" id="UP000440578">
    <property type="component" value="Unassembled WGS sequence"/>
</dbReference>
<dbReference type="EMBL" id="VIIS01001875">
    <property type="protein sequence ID" value="KAF0291516.1"/>
    <property type="molecule type" value="Genomic_DNA"/>
</dbReference>
<dbReference type="Pfam" id="PF02932">
    <property type="entry name" value="Neur_chan_memb"/>
    <property type="match status" value="1"/>
</dbReference>
<evidence type="ECO:0000256" key="9">
    <source>
        <dbReference type="ARBA" id="ARBA00023136"/>
    </source>
</evidence>
<keyword evidence="5 11" id="KW-0812">Transmembrane</keyword>
<dbReference type="InterPro" id="IPR006029">
    <property type="entry name" value="Neurotrans-gated_channel_TM"/>
</dbReference>
<dbReference type="InterPro" id="IPR038050">
    <property type="entry name" value="Neuro_actylchol_rec"/>
</dbReference>
<dbReference type="InterPro" id="IPR006028">
    <property type="entry name" value="GABAA/Glycine_rcpt"/>
</dbReference>
<dbReference type="AlphaFoldDB" id="A0A6A4VAC4"/>
<proteinExistence type="inferred from homology"/>
<evidence type="ECO:0000313" key="15">
    <source>
        <dbReference type="Proteomes" id="UP000440578"/>
    </source>
</evidence>
<dbReference type="PANTHER" id="PTHR18945">
    <property type="entry name" value="NEUROTRANSMITTER GATED ION CHANNEL"/>
    <property type="match status" value="1"/>
</dbReference>
<dbReference type="SUPFAM" id="SSF63712">
    <property type="entry name" value="Nicotinic receptor ligand binding domain-like"/>
    <property type="match status" value="1"/>
</dbReference>
<dbReference type="InterPro" id="IPR006201">
    <property type="entry name" value="Neur_channel"/>
</dbReference>
<keyword evidence="14" id="KW-0675">Receptor</keyword>
<dbReference type="GO" id="GO:0005886">
    <property type="term" value="C:plasma membrane"/>
    <property type="evidence" value="ECO:0007669"/>
    <property type="project" value="UniProtKB-SubCell"/>
</dbReference>
<dbReference type="OrthoDB" id="407674at2759"/>
<keyword evidence="9 11" id="KW-0472">Membrane</keyword>
<evidence type="ECO:0000256" key="8">
    <source>
        <dbReference type="ARBA" id="ARBA00023065"/>
    </source>
</evidence>
<feature type="domain" description="Neurotransmitter-gated ion-channel transmembrane" evidence="13">
    <location>
        <begin position="171"/>
        <end position="225"/>
    </location>
</feature>
<dbReference type="Gene3D" id="2.70.170.10">
    <property type="entry name" value="Neurotransmitter-gated ion-channel ligand-binding domain"/>
    <property type="match status" value="1"/>
</dbReference>